<dbReference type="EMBL" id="BFAA01000889">
    <property type="protein sequence ID" value="GCB74219.1"/>
    <property type="molecule type" value="Genomic_DNA"/>
</dbReference>
<dbReference type="PROSITE" id="PS01031">
    <property type="entry name" value="SHSP"/>
    <property type="match status" value="1"/>
</dbReference>
<dbReference type="Pfam" id="PF00011">
    <property type="entry name" value="HSP20"/>
    <property type="match status" value="1"/>
</dbReference>
<dbReference type="OrthoDB" id="1431247at2759"/>
<evidence type="ECO:0000313" key="4">
    <source>
        <dbReference type="EMBL" id="GCB74219.1"/>
    </source>
</evidence>
<feature type="domain" description="SHSP" evidence="3">
    <location>
        <begin position="1"/>
        <end position="111"/>
    </location>
</feature>
<evidence type="ECO:0000256" key="2">
    <source>
        <dbReference type="RuleBase" id="RU003616"/>
    </source>
</evidence>
<dbReference type="SUPFAM" id="SSF49764">
    <property type="entry name" value="HSP20-like chaperones"/>
    <property type="match status" value="1"/>
</dbReference>
<accession>A0A401PM77</accession>
<dbReference type="InterPro" id="IPR002068">
    <property type="entry name" value="A-crystallin/Hsp20_dom"/>
</dbReference>
<evidence type="ECO:0000259" key="3">
    <source>
        <dbReference type="PROSITE" id="PS01031"/>
    </source>
</evidence>
<dbReference type="AlphaFoldDB" id="A0A401PM77"/>
<evidence type="ECO:0000313" key="5">
    <source>
        <dbReference type="Proteomes" id="UP000288216"/>
    </source>
</evidence>
<dbReference type="CDD" id="cd06526">
    <property type="entry name" value="metazoan_ACD"/>
    <property type="match status" value="1"/>
</dbReference>
<sequence>MSNICKALGKFTFYVDLDNVSPESVRASVRDKVVTISGNKAEVTEEINGMVRCTYRGFSNKFSLPEGTDPDTLKLSAPDGHTLVVELAYLGLRTPKLAASSSPKNVFITARSQTAATSPSNALTGKRALAEPGLPVPNYPPSSCFNRKVIANGAAVSEMPTAHEMSAAPTAAVKPIRRVSFTHGDPSVPLYEGQRNSLPAVYEGYRSSAKMSSNDQKVQYRYQSVSHYDSKAPPKYITEGAVKRIGCSPVPMQKAVKRSLWRDLGKHKF</sequence>
<name>A0A401PM77_SCYTO</name>
<organism evidence="4 5">
    <name type="scientific">Scyliorhinus torazame</name>
    <name type="common">Cloudy catshark</name>
    <name type="synonym">Catulus torazame</name>
    <dbReference type="NCBI Taxonomy" id="75743"/>
    <lineage>
        <taxon>Eukaryota</taxon>
        <taxon>Metazoa</taxon>
        <taxon>Chordata</taxon>
        <taxon>Craniata</taxon>
        <taxon>Vertebrata</taxon>
        <taxon>Chondrichthyes</taxon>
        <taxon>Elasmobranchii</taxon>
        <taxon>Galeomorphii</taxon>
        <taxon>Galeoidea</taxon>
        <taxon>Carcharhiniformes</taxon>
        <taxon>Scyliorhinidae</taxon>
        <taxon>Scyliorhinus</taxon>
    </lineage>
</organism>
<dbReference type="Proteomes" id="UP000288216">
    <property type="component" value="Unassembled WGS sequence"/>
</dbReference>
<dbReference type="Gene3D" id="2.60.40.790">
    <property type="match status" value="1"/>
</dbReference>
<keyword evidence="5" id="KW-1185">Reference proteome</keyword>
<gene>
    <name evidence="4" type="ORF">scyTo_0003307</name>
</gene>
<reference evidence="4 5" key="1">
    <citation type="journal article" date="2018" name="Nat. Ecol. Evol.">
        <title>Shark genomes provide insights into elasmobranch evolution and the origin of vertebrates.</title>
        <authorList>
            <person name="Hara Y"/>
            <person name="Yamaguchi K"/>
            <person name="Onimaru K"/>
            <person name="Kadota M"/>
            <person name="Koyanagi M"/>
            <person name="Keeley SD"/>
            <person name="Tatsumi K"/>
            <person name="Tanaka K"/>
            <person name="Motone F"/>
            <person name="Kageyama Y"/>
            <person name="Nozu R"/>
            <person name="Adachi N"/>
            <person name="Nishimura O"/>
            <person name="Nakagawa R"/>
            <person name="Tanegashima C"/>
            <person name="Kiyatake I"/>
            <person name="Matsumoto R"/>
            <person name="Murakumo K"/>
            <person name="Nishida K"/>
            <person name="Terakita A"/>
            <person name="Kuratani S"/>
            <person name="Sato K"/>
            <person name="Hyodo S Kuraku.S."/>
        </authorList>
    </citation>
    <scope>NUCLEOTIDE SEQUENCE [LARGE SCALE GENOMIC DNA]</scope>
</reference>
<evidence type="ECO:0000256" key="1">
    <source>
        <dbReference type="PROSITE-ProRule" id="PRU00285"/>
    </source>
</evidence>
<comment type="caution">
    <text evidence="4">The sequence shown here is derived from an EMBL/GenBank/DDBJ whole genome shotgun (WGS) entry which is preliminary data.</text>
</comment>
<protein>
    <recommendedName>
        <fullName evidence="3">SHSP domain-containing protein</fullName>
    </recommendedName>
</protein>
<dbReference type="InterPro" id="IPR008978">
    <property type="entry name" value="HSP20-like_chaperone"/>
</dbReference>
<dbReference type="STRING" id="75743.A0A401PM77"/>
<proteinExistence type="inferred from homology"/>
<comment type="similarity">
    <text evidence="1 2">Belongs to the small heat shock protein (HSP20) family.</text>
</comment>